<feature type="region of interest" description="Disordered" evidence="1">
    <location>
        <begin position="17"/>
        <end position="38"/>
    </location>
</feature>
<dbReference type="Pfam" id="PF01863">
    <property type="entry name" value="YgjP-like"/>
    <property type="match status" value="1"/>
</dbReference>
<dbReference type="EMBL" id="AWOR01000068">
    <property type="protein sequence ID" value="KGH26572.1"/>
    <property type="molecule type" value="Genomic_DNA"/>
</dbReference>
<organism evidence="3 4">
    <name type="scientific">Comamonas testosteroni</name>
    <name type="common">Pseudomonas testosteroni</name>
    <dbReference type="NCBI Taxonomy" id="285"/>
    <lineage>
        <taxon>Bacteria</taxon>
        <taxon>Pseudomonadati</taxon>
        <taxon>Pseudomonadota</taxon>
        <taxon>Betaproteobacteria</taxon>
        <taxon>Burkholderiales</taxon>
        <taxon>Comamonadaceae</taxon>
        <taxon>Comamonas</taxon>
    </lineage>
</organism>
<accession>A0A096HCK4</accession>
<keyword evidence="3" id="KW-0378">Hydrolase</keyword>
<name>A0A096HCK4_COMTE</name>
<dbReference type="InterPro" id="IPR053136">
    <property type="entry name" value="UTP_pyrophosphatase-like"/>
</dbReference>
<evidence type="ECO:0000259" key="2">
    <source>
        <dbReference type="Pfam" id="PF01863"/>
    </source>
</evidence>
<dbReference type="Proteomes" id="UP000029553">
    <property type="component" value="Unassembled WGS sequence"/>
</dbReference>
<evidence type="ECO:0000256" key="1">
    <source>
        <dbReference type="SAM" id="MobiDB-lite"/>
    </source>
</evidence>
<proteinExistence type="predicted"/>
<gene>
    <name evidence="3" type="ORF">P353_20635</name>
</gene>
<dbReference type="Gene3D" id="3.30.2010.10">
    <property type="entry name" value="Metalloproteases ('zincins'), catalytic domain"/>
    <property type="match status" value="1"/>
</dbReference>
<feature type="domain" description="YgjP-like metallopeptidase" evidence="2">
    <location>
        <begin position="107"/>
        <end position="323"/>
    </location>
</feature>
<dbReference type="AlphaFoldDB" id="A0A096HCK4"/>
<protein>
    <submittedName>
        <fullName evidence="3">Metal-dependent hydrolase</fullName>
    </submittedName>
</protein>
<dbReference type="PANTHER" id="PTHR30399">
    <property type="entry name" value="UNCHARACTERIZED PROTEIN YGJP"/>
    <property type="match status" value="1"/>
</dbReference>
<dbReference type="InterPro" id="IPR002725">
    <property type="entry name" value="YgjP-like_metallopeptidase"/>
</dbReference>
<dbReference type="CDD" id="cd07344">
    <property type="entry name" value="M48_yhfN_like"/>
    <property type="match status" value="1"/>
</dbReference>
<evidence type="ECO:0000313" key="4">
    <source>
        <dbReference type="Proteomes" id="UP000029553"/>
    </source>
</evidence>
<evidence type="ECO:0000313" key="3">
    <source>
        <dbReference type="EMBL" id="KGH26572.1"/>
    </source>
</evidence>
<reference evidence="3 4" key="1">
    <citation type="submission" date="2013-09" db="EMBL/GenBank/DDBJ databases">
        <title>High correlation between genotypes and phenotypes of environmental bacteria Comamonas testosteroni strains.</title>
        <authorList>
            <person name="Liu L."/>
            <person name="Zhu W."/>
            <person name="Xia X."/>
            <person name="Xu B."/>
            <person name="Luo M."/>
            <person name="Wang G."/>
        </authorList>
    </citation>
    <scope>NUCLEOTIDE SEQUENCE [LARGE SCALE GENOMIC DNA]</scope>
    <source>
        <strain evidence="3 4">JL40</strain>
    </source>
</reference>
<dbReference type="RefSeq" id="WP_034373404.1">
    <property type="nucleotide sequence ID" value="NZ_AWOR01000068.1"/>
</dbReference>
<dbReference type="PANTHER" id="PTHR30399:SF1">
    <property type="entry name" value="UTP PYROPHOSPHATASE"/>
    <property type="match status" value="1"/>
</dbReference>
<dbReference type="GO" id="GO:0016787">
    <property type="term" value="F:hydrolase activity"/>
    <property type="evidence" value="ECO:0007669"/>
    <property type="project" value="UniProtKB-KW"/>
</dbReference>
<sequence length="330" mass="37175">MSTGDSLQQAWQWLVPPAVGDGQGGLVPRKRRRSGPEAIERRLDQSELEFENSQPVAPVSISVGAIDSEEDELPAEPALLVHPEASHSARLQGCEVAYLLRRSARRSIGFSVGQQGLEVTAPQWVAMREIESALQTKAGWIVRKLQEAGQRQQIKQEARILWQDGGVLDYLGQPMNLRLTGDAPQLLRTRQTHREQGIDGSQSLHLPLPPQAPAAQVRATVQAWILREARSYFTARMLHFAALMGVRWNALRLTSASTRWGSANSSGIIRLNWRLMQHSPQIIDYVVVHELAHLHHMDHSPQFWAVVAQVLPDWKHLRRALRDRPLPVWE</sequence>
<comment type="caution">
    <text evidence="3">The sequence shown here is derived from an EMBL/GenBank/DDBJ whole genome shotgun (WGS) entry which is preliminary data.</text>
</comment>